<proteinExistence type="predicted"/>
<dbReference type="SUPFAM" id="SSF53335">
    <property type="entry name" value="S-adenosyl-L-methionine-dependent methyltransferases"/>
    <property type="match status" value="1"/>
</dbReference>
<dbReference type="Gene3D" id="3.40.50.150">
    <property type="entry name" value="Vaccinia Virus protein VP39"/>
    <property type="match status" value="1"/>
</dbReference>
<dbReference type="Gene3D" id="1.10.10.10">
    <property type="entry name" value="Winged helix-like DNA-binding domain superfamily/Winged helix DNA-binding domain"/>
    <property type="match status" value="1"/>
</dbReference>
<dbReference type="EMBL" id="JAERRJ010000005">
    <property type="protein sequence ID" value="MBL1075371.1"/>
    <property type="molecule type" value="Genomic_DNA"/>
</dbReference>
<dbReference type="PROSITE" id="PS51683">
    <property type="entry name" value="SAM_OMT_II"/>
    <property type="match status" value="1"/>
</dbReference>
<dbReference type="InterPro" id="IPR001077">
    <property type="entry name" value="COMT_C"/>
</dbReference>
<evidence type="ECO:0000259" key="5">
    <source>
        <dbReference type="Pfam" id="PF08100"/>
    </source>
</evidence>
<dbReference type="PANTHER" id="PTHR43712">
    <property type="entry name" value="PUTATIVE (AFU_ORTHOLOGUE AFUA_4G14580)-RELATED"/>
    <property type="match status" value="1"/>
</dbReference>
<organism evidence="6 7">
    <name type="scientific">Nocardia acididurans</name>
    <dbReference type="NCBI Taxonomy" id="2802282"/>
    <lineage>
        <taxon>Bacteria</taxon>
        <taxon>Bacillati</taxon>
        <taxon>Actinomycetota</taxon>
        <taxon>Actinomycetes</taxon>
        <taxon>Mycobacteriales</taxon>
        <taxon>Nocardiaceae</taxon>
        <taxon>Nocardia</taxon>
    </lineage>
</organism>
<sequence>MSRSLAVPARMDAIDLARMDAAAEFVRTHDTAAALAAVLPTLTIAERLAVAGRCRFSHTAVLVFPHGLTELSGALADRGLVAGPSVPSVVVRRRLAQRHGRTADRMDVRIVRAPVLSRDGKHCDIEIFASLPTADPDSENIAALERAAAHEQHLGLAVTTVDEVEIAGLRALLTRRAGMHSDGGGYNDHEDLTVLYFRADATDRPYQRLELHIAGDHPGMLSAHLAEADDPRTRLLRLLTGAWATQALSATAALGVADRLAARPGSSVTDLALSTGTDGDSLHRLLRYLADLGIVRTRDDGYELTDTGRLLAESADQSLHPIALLYGGAFYQSFAHLDHSLRTGRPGFDHYFGSHHFEYFTATPASAELFDSAMAASASIFGQVTDLIDLTPAHTVVDIAGGNGALLACLLRAAPHLHGILFEREATLTTARPALDRAGCLSRCELVAGDFTRSVPTGGDIYLLSRVLHDWDDDRCHRILATCAAAMPAHAELYVVERLLPDSSAPSLAPAWDVHMLCNVGGRERTLAHYRDLFAAVGLDLCETQQLPMDFTLMRVKPRSV</sequence>
<evidence type="ECO:0000313" key="7">
    <source>
        <dbReference type="Proteomes" id="UP000602198"/>
    </source>
</evidence>
<protein>
    <recommendedName>
        <fullName evidence="8">O-methyltransferase</fullName>
    </recommendedName>
</protein>
<evidence type="ECO:0000313" key="6">
    <source>
        <dbReference type="EMBL" id="MBL1075371.1"/>
    </source>
</evidence>
<comment type="caution">
    <text evidence="6">The sequence shown here is derived from an EMBL/GenBank/DDBJ whole genome shotgun (WGS) entry which is preliminary data.</text>
</comment>
<keyword evidence="2" id="KW-0808">Transferase</keyword>
<dbReference type="Pfam" id="PF00891">
    <property type="entry name" value="Methyltransf_2"/>
    <property type="match status" value="1"/>
</dbReference>
<dbReference type="InterPro" id="IPR012967">
    <property type="entry name" value="COMT_dimerisation"/>
</dbReference>
<evidence type="ECO:0000256" key="2">
    <source>
        <dbReference type="ARBA" id="ARBA00022679"/>
    </source>
</evidence>
<dbReference type="Gene3D" id="1.10.287.1350">
    <property type="match status" value="1"/>
</dbReference>
<evidence type="ECO:0000259" key="4">
    <source>
        <dbReference type="Pfam" id="PF00891"/>
    </source>
</evidence>
<evidence type="ECO:0008006" key="8">
    <source>
        <dbReference type="Google" id="ProtNLM"/>
    </source>
</evidence>
<dbReference type="InterPro" id="IPR036390">
    <property type="entry name" value="WH_DNA-bd_sf"/>
</dbReference>
<dbReference type="InterPro" id="IPR029063">
    <property type="entry name" value="SAM-dependent_MTases_sf"/>
</dbReference>
<keyword evidence="3" id="KW-0949">S-adenosyl-L-methionine</keyword>
<reference evidence="6 7" key="1">
    <citation type="submission" date="2021-01" db="EMBL/GenBank/DDBJ databases">
        <title>WGS of actinomycetes isolated from Thailand.</title>
        <authorList>
            <person name="Thawai C."/>
        </authorList>
    </citation>
    <scope>NUCLEOTIDE SEQUENCE [LARGE SCALE GENOMIC DNA]</scope>
    <source>
        <strain evidence="6 7">LPG 2</strain>
    </source>
</reference>
<dbReference type="PANTHER" id="PTHR43712:SF2">
    <property type="entry name" value="O-METHYLTRANSFERASE CICE"/>
    <property type="match status" value="1"/>
</dbReference>
<dbReference type="Pfam" id="PF08100">
    <property type="entry name" value="Dimerisation"/>
    <property type="match status" value="1"/>
</dbReference>
<dbReference type="InterPro" id="IPR016461">
    <property type="entry name" value="COMT-like"/>
</dbReference>
<dbReference type="SUPFAM" id="SSF46785">
    <property type="entry name" value="Winged helix' DNA-binding domain"/>
    <property type="match status" value="1"/>
</dbReference>
<keyword evidence="7" id="KW-1185">Reference proteome</keyword>
<feature type="domain" description="O-methyltransferase dimerisation" evidence="5">
    <location>
        <begin position="237"/>
        <end position="313"/>
    </location>
</feature>
<gene>
    <name evidence="6" type="ORF">JK358_13300</name>
</gene>
<keyword evidence="1" id="KW-0489">Methyltransferase</keyword>
<dbReference type="InterPro" id="IPR036388">
    <property type="entry name" value="WH-like_DNA-bd_sf"/>
</dbReference>
<accession>A0ABS1M491</accession>
<dbReference type="Proteomes" id="UP000602198">
    <property type="component" value="Unassembled WGS sequence"/>
</dbReference>
<dbReference type="RefSeq" id="WP_201947376.1">
    <property type="nucleotide sequence ID" value="NZ_JAERRJ010000005.1"/>
</dbReference>
<feature type="domain" description="O-methyltransferase C-terminal" evidence="4">
    <location>
        <begin position="334"/>
        <end position="538"/>
    </location>
</feature>
<evidence type="ECO:0000256" key="3">
    <source>
        <dbReference type="ARBA" id="ARBA00022691"/>
    </source>
</evidence>
<name>A0ABS1M491_9NOCA</name>
<evidence type="ECO:0000256" key="1">
    <source>
        <dbReference type="ARBA" id="ARBA00022603"/>
    </source>
</evidence>